<feature type="compositionally biased region" description="Polar residues" evidence="1">
    <location>
        <begin position="83"/>
        <end position="93"/>
    </location>
</feature>
<keyword evidence="3" id="KW-1185">Reference proteome</keyword>
<dbReference type="VEuPathDB" id="FungiDB:FUN_013523"/>
<sequence length="141" mass="16185">MTGYVPENKDFIREITVYDIPSTWSQLDTLNHFKAWGQDGVWTAPFRGLPTDLEKVIGKPFSLDEFTGDWMRYFTKQRRRNSQKVNQESSSKVRTTKTNTQSSKKQKVAKEIKNIDKALGGIDKLTILAKIRSMLRKLGAS</sequence>
<gene>
    <name evidence="2" type="ORF">RhiirA4_476576</name>
</gene>
<organism evidence="2 3">
    <name type="scientific">Rhizophagus irregularis</name>
    <dbReference type="NCBI Taxonomy" id="588596"/>
    <lineage>
        <taxon>Eukaryota</taxon>
        <taxon>Fungi</taxon>
        <taxon>Fungi incertae sedis</taxon>
        <taxon>Mucoromycota</taxon>
        <taxon>Glomeromycotina</taxon>
        <taxon>Glomeromycetes</taxon>
        <taxon>Glomerales</taxon>
        <taxon>Glomeraceae</taxon>
        <taxon>Rhizophagus</taxon>
    </lineage>
</organism>
<dbReference type="VEuPathDB" id="FungiDB:RhiirA1_401385"/>
<dbReference type="Proteomes" id="UP000234323">
    <property type="component" value="Unassembled WGS sequence"/>
</dbReference>
<evidence type="ECO:0000256" key="1">
    <source>
        <dbReference type="SAM" id="MobiDB-lite"/>
    </source>
</evidence>
<evidence type="ECO:0000313" key="3">
    <source>
        <dbReference type="Proteomes" id="UP000234323"/>
    </source>
</evidence>
<evidence type="ECO:0000313" key="2">
    <source>
        <dbReference type="EMBL" id="PKY56341.1"/>
    </source>
</evidence>
<proteinExistence type="predicted"/>
<accession>A0A2I1HBR9</accession>
<dbReference type="EMBL" id="LLXI01002148">
    <property type="protein sequence ID" value="PKY56341.1"/>
    <property type="molecule type" value="Genomic_DNA"/>
</dbReference>
<name>A0A2I1HBR9_9GLOM</name>
<feature type="region of interest" description="Disordered" evidence="1">
    <location>
        <begin position="77"/>
        <end position="107"/>
    </location>
</feature>
<protein>
    <submittedName>
        <fullName evidence="2">Uncharacterized protein</fullName>
    </submittedName>
</protein>
<dbReference type="AlphaFoldDB" id="A0A2I1HBR9"/>
<reference evidence="2 3" key="1">
    <citation type="submission" date="2015-10" db="EMBL/GenBank/DDBJ databases">
        <title>Genome analyses suggest a sexual origin of heterokaryosis in a supposedly ancient asexual fungus.</title>
        <authorList>
            <person name="Ropars J."/>
            <person name="Sedzielewska K."/>
            <person name="Noel J."/>
            <person name="Charron P."/>
            <person name="Farinelli L."/>
            <person name="Marton T."/>
            <person name="Kruger M."/>
            <person name="Pelin A."/>
            <person name="Brachmann A."/>
            <person name="Corradi N."/>
        </authorList>
    </citation>
    <scope>NUCLEOTIDE SEQUENCE [LARGE SCALE GENOMIC DNA]</scope>
    <source>
        <strain evidence="2 3">A4</strain>
    </source>
</reference>
<comment type="caution">
    <text evidence="2">The sequence shown here is derived from an EMBL/GenBank/DDBJ whole genome shotgun (WGS) entry which is preliminary data.</text>
</comment>
<dbReference type="VEuPathDB" id="FungiDB:RhiirFUN_013486"/>